<keyword evidence="3" id="KW-0271">Exosome</keyword>
<gene>
    <name evidence="6" type="primary">EXOSC1</name>
    <name evidence="6" type="ORF">BLAG_LOCUS16065</name>
</gene>
<dbReference type="GO" id="GO:0003723">
    <property type="term" value="F:RNA binding"/>
    <property type="evidence" value="ECO:0007669"/>
    <property type="project" value="InterPro"/>
</dbReference>
<keyword evidence="7" id="KW-1185">Reference proteome</keyword>
<dbReference type="SUPFAM" id="SSF50249">
    <property type="entry name" value="Nucleic acid-binding proteins"/>
    <property type="match status" value="1"/>
</dbReference>
<dbReference type="CDD" id="cd05791">
    <property type="entry name" value="S1_CSL4"/>
    <property type="match status" value="1"/>
</dbReference>
<dbReference type="GO" id="GO:0005737">
    <property type="term" value="C:cytoplasm"/>
    <property type="evidence" value="ECO:0007669"/>
    <property type="project" value="TreeGrafter"/>
</dbReference>
<dbReference type="OrthoDB" id="440760at2759"/>
<evidence type="ECO:0000259" key="4">
    <source>
        <dbReference type="Pfam" id="PF10447"/>
    </source>
</evidence>
<reference evidence="6" key="1">
    <citation type="submission" date="2022-01" db="EMBL/GenBank/DDBJ databases">
        <authorList>
            <person name="Braso-Vives M."/>
        </authorList>
    </citation>
    <scope>NUCLEOTIDE SEQUENCE</scope>
</reference>
<organism evidence="6 7">
    <name type="scientific">Branchiostoma lanceolatum</name>
    <name type="common">Common lancelet</name>
    <name type="synonym">Amphioxus lanceolatum</name>
    <dbReference type="NCBI Taxonomy" id="7740"/>
    <lineage>
        <taxon>Eukaryota</taxon>
        <taxon>Metazoa</taxon>
        <taxon>Chordata</taxon>
        <taxon>Cephalochordata</taxon>
        <taxon>Leptocardii</taxon>
        <taxon>Amphioxiformes</taxon>
        <taxon>Branchiostomatidae</taxon>
        <taxon>Branchiostoma</taxon>
    </lineage>
</organism>
<dbReference type="GO" id="GO:0000176">
    <property type="term" value="C:nuclear exosome (RNase complex)"/>
    <property type="evidence" value="ECO:0007669"/>
    <property type="project" value="TreeGrafter"/>
</dbReference>
<dbReference type="Pfam" id="PF14382">
    <property type="entry name" value="ECR1_N"/>
    <property type="match status" value="1"/>
</dbReference>
<protein>
    <submittedName>
        <fullName evidence="6">EXOSC1 protein</fullName>
    </submittedName>
</protein>
<dbReference type="InterPro" id="IPR019495">
    <property type="entry name" value="EXOSC1_C"/>
</dbReference>
<dbReference type="GO" id="GO:0006396">
    <property type="term" value="P:RNA processing"/>
    <property type="evidence" value="ECO:0007669"/>
    <property type="project" value="InterPro"/>
</dbReference>
<dbReference type="Pfam" id="PF10447">
    <property type="entry name" value="EXOSC1"/>
    <property type="match status" value="1"/>
</dbReference>
<dbReference type="GO" id="GO:0005730">
    <property type="term" value="C:nucleolus"/>
    <property type="evidence" value="ECO:0007669"/>
    <property type="project" value="UniProtKB-SubCell"/>
</dbReference>
<evidence type="ECO:0000259" key="5">
    <source>
        <dbReference type="Pfam" id="PF14382"/>
    </source>
</evidence>
<dbReference type="InterPro" id="IPR025721">
    <property type="entry name" value="Exosome_cplx_N_dom"/>
</dbReference>
<dbReference type="EMBL" id="OV696688">
    <property type="protein sequence ID" value="CAH1258531.1"/>
    <property type="molecule type" value="Genomic_DNA"/>
</dbReference>
<evidence type="ECO:0000313" key="6">
    <source>
        <dbReference type="EMBL" id="CAH1258531.1"/>
    </source>
</evidence>
<dbReference type="AlphaFoldDB" id="A0A8K0ERP1"/>
<dbReference type="PANTHER" id="PTHR12686">
    <property type="entry name" value="3'-5' EXORIBONUCLEASE CSL4-RELATED"/>
    <property type="match status" value="1"/>
</dbReference>
<keyword evidence="2" id="KW-0963">Cytoplasm</keyword>
<dbReference type="InterPro" id="IPR012340">
    <property type="entry name" value="NA-bd_OB-fold"/>
</dbReference>
<evidence type="ECO:0000256" key="3">
    <source>
        <dbReference type="ARBA" id="ARBA00022835"/>
    </source>
</evidence>
<dbReference type="Gene3D" id="2.40.50.140">
    <property type="entry name" value="Nucleic acid-binding proteins"/>
    <property type="match status" value="1"/>
</dbReference>
<feature type="domain" description="Exosome complex component CSL4 C-terminal" evidence="4">
    <location>
        <begin position="93"/>
        <end position="133"/>
    </location>
</feature>
<name>A0A8K0ERP1_BRALA</name>
<sequence>MAAPRVCVPGERLFSTADCEAGPGTYVHHGYIYSCLAGYMHKRKQDGKELPIIEVIRQKEDAVPRKDSIVTAKVTSVSGRMCKCAITCVERTTLREPFRGLIRKEDVRATEKDRVEMYKCFRPGDIVLARVVSFLDKKVQVSLLTGFLDAACQLSLGDANCYLLSTAENELGVVLALSEAGAQMVPVSWCDMQCPKTGSKESRKVAKVQLQQE</sequence>
<comment type="subcellular location">
    <subcellularLocation>
        <location evidence="1">Nucleus</location>
        <location evidence="1">Nucleolus</location>
    </subcellularLocation>
</comment>
<accession>A0A8K0ERP1</accession>
<dbReference type="InterPro" id="IPR039771">
    <property type="entry name" value="Csl4"/>
</dbReference>
<feature type="domain" description="Exosome complex component N-terminal" evidence="5">
    <location>
        <begin position="6"/>
        <end position="42"/>
    </location>
</feature>
<proteinExistence type="predicted"/>
<evidence type="ECO:0000256" key="2">
    <source>
        <dbReference type="ARBA" id="ARBA00022490"/>
    </source>
</evidence>
<dbReference type="Proteomes" id="UP000838412">
    <property type="component" value="Chromosome 3"/>
</dbReference>
<evidence type="ECO:0000313" key="7">
    <source>
        <dbReference type="Proteomes" id="UP000838412"/>
    </source>
</evidence>
<dbReference type="FunFam" id="2.40.50.100:FF:000024">
    <property type="entry name" value="Exosome complex component CSL4"/>
    <property type="match status" value="1"/>
</dbReference>
<dbReference type="Gene3D" id="2.40.50.100">
    <property type="match status" value="1"/>
</dbReference>
<dbReference type="SUPFAM" id="SSF110324">
    <property type="entry name" value="Ribosomal L27 protein-like"/>
    <property type="match status" value="1"/>
</dbReference>
<evidence type="ECO:0000256" key="1">
    <source>
        <dbReference type="ARBA" id="ARBA00004604"/>
    </source>
</evidence>
<dbReference type="PANTHER" id="PTHR12686:SF8">
    <property type="entry name" value="EXOSOME COMPLEX COMPONENT CSL4"/>
    <property type="match status" value="1"/>
</dbReference>